<accession>A0A6C0JC82</accession>
<name>A0A6C0JC82_9ZZZZ</name>
<evidence type="ECO:0000313" key="1">
    <source>
        <dbReference type="EMBL" id="QHU02973.1"/>
    </source>
</evidence>
<dbReference type="EMBL" id="MN740368">
    <property type="protein sequence ID" value="QHU02973.1"/>
    <property type="molecule type" value="Genomic_DNA"/>
</dbReference>
<dbReference type="AlphaFoldDB" id="A0A6C0JC82"/>
<protein>
    <submittedName>
        <fullName evidence="1">Uncharacterized protein</fullName>
    </submittedName>
</protein>
<organism evidence="1">
    <name type="scientific">viral metagenome</name>
    <dbReference type="NCBI Taxonomy" id="1070528"/>
    <lineage>
        <taxon>unclassified sequences</taxon>
        <taxon>metagenomes</taxon>
        <taxon>organismal metagenomes</taxon>
    </lineage>
</organism>
<reference evidence="1" key="1">
    <citation type="journal article" date="2020" name="Nature">
        <title>Giant virus diversity and host interactions through global metagenomics.</title>
        <authorList>
            <person name="Schulz F."/>
            <person name="Roux S."/>
            <person name="Paez-Espino D."/>
            <person name="Jungbluth S."/>
            <person name="Walsh D.A."/>
            <person name="Denef V.J."/>
            <person name="McMahon K.D."/>
            <person name="Konstantinidis K.T."/>
            <person name="Eloe-Fadrosh E.A."/>
            <person name="Kyrpides N.C."/>
            <person name="Woyke T."/>
        </authorList>
    </citation>
    <scope>NUCLEOTIDE SEQUENCE</scope>
    <source>
        <strain evidence="1">GVMAG-M-3300025890-48</strain>
    </source>
</reference>
<proteinExistence type="predicted"/>
<sequence>MIYSIAKILSVSLMVGCNTKLLTFFYKYRDKENKYWWLDKQIIFISALNVWGFYSVNKNIRKIGNI</sequence>